<sequence length="152" mass="17618">MEDNKHKRLLSDSRSVGDLKKTWQRWAEERVEYQRLNPFSNAVLPHATKLNIEHPEYGRPKAGSRTEERGKDANKHLSKELEELCLVIKNIGILGEDGYTRVTFGRLFEAYVTISNKLVGVLITGRKHGLLHFEREMLWQGRDDHVVITLIE</sequence>
<dbReference type="GO" id="GO:0030017">
    <property type="term" value="C:sarcomere"/>
    <property type="evidence" value="ECO:0007669"/>
    <property type="project" value="TreeGrafter"/>
</dbReference>
<gene>
    <name evidence="3" type="ORF">XELAEV_18026998mg</name>
</gene>
<evidence type="ECO:0000256" key="1">
    <source>
        <dbReference type="SAM" id="MobiDB-lite"/>
    </source>
</evidence>
<dbReference type="Proteomes" id="UP000694892">
    <property type="component" value="Chromosome 5L"/>
</dbReference>
<dbReference type="OMA" id="MLFQKRD"/>
<dbReference type="Gene3D" id="1.10.10.1540">
    <property type="entry name" value="Costar domain"/>
    <property type="match status" value="1"/>
</dbReference>
<evidence type="ECO:0000313" key="4">
    <source>
        <dbReference type="Proteomes" id="UP000694892"/>
    </source>
</evidence>
<dbReference type="GO" id="GO:0003779">
    <property type="term" value="F:actin binding"/>
    <property type="evidence" value="ECO:0007669"/>
    <property type="project" value="InterPro"/>
</dbReference>
<name>A0A974CUR6_XENLA</name>
<organism evidence="3 4">
    <name type="scientific">Xenopus laevis</name>
    <name type="common">African clawed frog</name>
    <dbReference type="NCBI Taxonomy" id="8355"/>
    <lineage>
        <taxon>Eukaryota</taxon>
        <taxon>Metazoa</taxon>
        <taxon>Chordata</taxon>
        <taxon>Craniata</taxon>
        <taxon>Vertebrata</taxon>
        <taxon>Euteleostomi</taxon>
        <taxon>Amphibia</taxon>
        <taxon>Batrachia</taxon>
        <taxon>Anura</taxon>
        <taxon>Pipoidea</taxon>
        <taxon>Pipidae</taxon>
        <taxon>Xenopodinae</taxon>
        <taxon>Xenopus</taxon>
        <taxon>Xenopus</taxon>
    </lineage>
</organism>
<dbReference type="InterPro" id="IPR027817">
    <property type="entry name" value="Costars_dom"/>
</dbReference>
<accession>A0A974CUR6</accession>
<feature type="region of interest" description="Disordered" evidence="1">
    <location>
        <begin position="53"/>
        <end position="74"/>
    </location>
</feature>
<protein>
    <recommendedName>
        <fullName evidence="2">Costars domain-containing protein</fullName>
    </recommendedName>
</protein>
<dbReference type="EMBL" id="CM004474">
    <property type="protein sequence ID" value="OCT80183.1"/>
    <property type="molecule type" value="Genomic_DNA"/>
</dbReference>
<evidence type="ECO:0000259" key="2">
    <source>
        <dbReference type="SMART" id="SM01283"/>
    </source>
</evidence>
<dbReference type="InterPro" id="IPR038095">
    <property type="entry name" value="Costars_sf"/>
</dbReference>
<dbReference type="InterPro" id="IPR026111">
    <property type="entry name" value="Abra"/>
</dbReference>
<dbReference type="GO" id="GO:0045944">
    <property type="term" value="P:positive regulation of transcription by RNA polymerase II"/>
    <property type="evidence" value="ECO:0007669"/>
    <property type="project" value="TreeGrafter"/>
</dbReference>
<dbReference type="SMART" id="SM01283">
    <property type="entry name" value="Costars"/>
    <property type="match status" value="1"/>
</dbReference>
<reference evidence="4" key="1">
    <citation type="journal article" date="2016" name="Nature">
        <title>Genome evolution in the allotetraploid frog Xenopus laevis.</title>
        <authorList>
            <person name="Session A.M."/>
            <person name="Uno Y."/>
            <person name="Kwon T."/>
            <person name="Chapman J.A."/>
            <person name="Toyoda A."/>
            <person name="Takahashi S."/>
            <person name="Fukui A."/>
            <person name="Hikosaka A."/>
            <person name="Suzuki A."/>
            <person name="Kondo M."/>
            <person name="van Heeringen S.J."/>
            <person name="Quigley I."/>
            <person name="Heinz S."/>
            <person name="Ogino H."/>
            <person name="Ochi H."/>
            <person name="Hellsten U."/>
            <person name="Lyons J.B."/>
            <person name="Simakov O."/>
            <person name="Putnam N."/>
            <person name="Stites J."/>
            <person name="Kuroki Y."/>
            <person name="Tanaka T."/>
            <person name="Michiue T."/>
            <person name="Watanabe M."/>
            <person name="Bogdanovic O."/>
            <person name="Lister R."/>
            <person name="Georgiou G."/>
            <person name="Paranjpe S.S."/>
            <person name="van Kruijsbergen I."/>
            <person name="Shu S."/>
            <person name="Carlson J."/>
            <person name="Kinoshita T."/>
            <person name="Ohta Y."/>
            <person name="Mawaribuchi S."/>
            <person name="Jenkins J."/>
            <person name="Grimwood J."/>
            <person name="Schmutz J."/>
            <person name="Mitros T."/>
            <person name="Mozaffari S.V."/>
            <person name="Suzuki Y."/>
            <person name="Haramoto Y."/>
            <person name="Yamamoto T.S."/>
            <person name="Takagi C."/>
            <person name="Heald R."/>
            <person name="Miller K."/>
            <person name="Haudenschild C."/>
            <person name="Kitzman J."/>
            <person name="Nakayama T."/>
            <person name="Izutsu Y."/>
            <person name="Robert J."/>
            <person name="Fortriede J."/>
            <person name="Burns K."/>
            <person name="Lotay V."/>
            <person name="Karimi K."/>
            <person name="Yasuoka Y."/>
            <person name="Dichmann D.S."/>
            <person name="Flajnik M.F."/>
            <person name="Houston D.W."/>
            <person name="Shendure J."/>
            <person name="DuPasquier L."/>
            <person name="Vize P.D."/>
            <person name="Zorn A.M."/>
            <person name="Ito M."/>
            <person name="Marcotte E.M."/>
            <person name="Wallingford J.B."/>
            <person name="Ito Y."/>
            <person name="Asashima M."/>
            <person name="Ueno N."/>
            <person name="Matsuda Y."/>
            <person name="Veenstra G.J."/>
            <person name="Fujiyama A."/>
            <person name="Harland R.M."/>
            <person name="Taira M."/>
            <person name="Rokhsar D.S."/>
        </authorList>
    </citation>
    <scope>NUCLEOTIDE SEQUENCE [LARGE SCALE GENOMIC DNA]</scope>
    <source>
        <strain evidence="4">J</strain>
    </source>
</reference>
<dbReference type="PANTHER" id="PTHR22739">
    <property type="entry name" value="STRIATED MUSCLE ACTIVATOR OF RHO-DEPENDENT SIGNALING-RELATED"/>
    <property type="match status" value="1"/>
</dbReference>
<dbReference type="GO" id="GO:0035025">
    <property type="term" value="P:positive regulation of Rho protein signal transduction"/>
    <property type="evidence" value="ECO:0007669"/>
    <property type="project" value="InterPro"/>
</dbReference>
<dbReference type="Pfam" id="PF14705">
    <property type="entry name" value="Costars"/>
    <property type="match status" value="1"/>
</dbReference>
<evidence type="ECO:0000313" key="3">
    <source>
        <dbReference type="EMBL" id="OCT80183.1"/>
    </source>
</evidence>
<feature type="domain" description="Costars" evidence="2">
    <location>
        <begin position="75"/>
        <end position="151"/>
    </location>
</feature>
<proteinExistence type="predicted"/>
<dbReference type="AlphaFoldDB" id="A0A974CUR6"/>
<dbReference type="PANTHER" id="PTHR22739:SF22">
    <property type="entry name" value="COSTARS DOMAIN-CONTAINING PROTEIN"/>
    <property type="match status" value="1"/>
</dbReference>